<evidence type="ECO:0000259" key="3">
    <source>
        <dbReference type="PROSITE" id="PS50954"/>
    </source>
</evidence>
<feature type="compositionally biased region" description="Polar residues" evidence="1">
    <location>
        <begin position="71"/>
        <end position="88"/>
    </location>
</feature>
<dbReference type="AlphaFoldDB" id="A0A182NLY4"/>
<evidence type="ECO:0000313" key="4">
    <source>
        <dbReference type="EnsemblMetazoa" id="ADIR008665-PA"/>
    </source>
</evidence>
<keyword evidence="2" id="KW-0472">Membrane</keyword>
<organism evidence="4 5">
    <name type="scientific">Anopheles dirus</name>
    <dbReference type="NCBI Taxonomy" id="7168"/>
    <lineage>
        <taxon>Eukaryota</taxon>
        <taxon>Metazoa</taxon>
        <taxon>Ecdysozoa</taxon>
        <taxon>Arthropoda</taxon>
        <taxon>Hexapoda</taxon>
        <taxon>Insecta</taxon>
        <taxon>Pterygota</taxon>
        <taxon>Neoptera</taxon>
        <taxon>Endopterygota</taxon>
        <taxon>Diptera</taxon>
        <taxon>Nematocera</taxon>
        <taxon>Culicoidea</taxon>
        <taxon>Culicidae</taxon>
        <taxon>Anophelinae</taxon>
        <taxon>Anopheles</taxon>
    </lineage>
</organism>
<dbReference type="SUPFAM" id="SSF63451">
    <property type="entry name" value="LEM domain"/>
    <property type="match status" value="1"/>
</dbReference>
<reference evidence="4" key="2">
    <citation type="submission" date="2020-05" db="UniProtKB">
        <authorList>
            <consortium name="EnsemblMetazoa"/>
        </authorList>
    </citation>
    <scope>IDENTIFICATION</scope>
    <source>
        <strain evidence="4">WRAIR2</strain>
    </source>
</reference>
<dbReference type="VEuPathDB" id="VectorBase:ADIR008665"/>
<keyword evidence="5" id="KW-1185">Reference proteome</keyword>
<reference evidence="5" key="1">
    <citation type="submission" date="2013-03" db="EMBL/GenBank/DDBJ databases">
        <title>The Genome Sequence of Anopheles dirus WRAIR2.</title>
        <authorList>
            <consortium name="The Broad Institute Genomics Platform"/>
            <person name="Neafsey D.E."/>
            <person name="Walton C."/>
            <person name="Walker B."/>
            <person name="Young S.K."/>
            <person name="Zeng Q."/>
            <person name="Gargeya S."/>
            <person name="Fitzgerald M."/>
            <person name="Haas B."/>
            <person name="Abouelleil A."/>
            <person name="Allen A.W."/>
            <person name="Alvarado L."/>
            <person name="Arachchi H.M."/>
            <person name="Berlin A.M."/>
            <person name="Chapman S.B."/>
            <person name="Gainer-Dewar J."/>
            <person name="Goldberg J."/>
            <person name="Griggs A."/>
            <person name="Gujja S."/>
            <person name="Hansen M."/>
            <person name="Howarth C."/>
            <person name="Imamovic A."/>
            <person name="Ireland A."/>
            <person name="Larimer J."/>
            <person name="McCowan C."/>
            <person name="Murphy C."/>
            <person name="Pearson M."/>
            <person name="Poon T.W."/>
            <person name="Priest M."/>
            <person name="Roberts A."/>
            <person name="Saif S."/>
            <person name="Shea T."/>
            <person name="Sisk P."/>
            <person name="Sykes S."/>
            <person name="Wortman J."/>
            <person name="Nusbaum C."/>
            <person name="Birren B."/>
        </authorList>
    </citation>
    <scope>NUCLEOTIDE SEQUENCE [LARGE SCALE GENOMIC DNA]</scope>
    <source>
        <strain evidence="5">WRAIR2</strain>
    </source>
</reference>
<proteinExistence type="predicted"/>
<evidence type="ECO:0000313" key="5">
    <source>
        <dbReference type="Proteomes" id="UP000075884"/>
    </source>
</evidence>
<feature type="domain" description="LEM" evidence="3">
    <location>
        <begin position="9"/>
        <end position="53"/>
    </location>
</feature>
<accession>A0A182NLY4</accession>
<protein>
    <recommendedName>
        <fullName evidence="3">LEM domain-containing protein</fullName>
    </recommendedName>
</protein>
<feature type="transmembrane region" description="Helical" evidence="2">
    <location>
        <begin position="101"/>
        <end position="120"/>
    </location>
</feature>
<keyword evidence="2" id="KW-0812">Transmembrane</keyword>
<dbReference type="Proteomes" id="UP000075884">
    <property type="component" value="Unassembled WGS sequence"/>
</dbReference>
<name>A0A182NLY4_9DIPT</name>
<dbReference type="PROSITE" id="PS50954">
    <property type="entry name" value="LEM"/>
    <property type="match status" value="1"/>
</dbReference>
<feature type="region of interest" description="Disordered" evidence="1">
    <location>
        <begin position="56"/>
        <end position="88"/>
    </location>
</feature>
<evidence type="ECO:0000256" key="1">
    <source>
        <dbReference type="SAM" id="MobiDB-lite"/>
    </source>
</evidence>
<sequence>MSGRRPAVADVLEELSNDEIRRQIVLHGGPNLPITEQTRGRLLQVLREYLEQSQNRGIPSRTVHDVDNESKSSNSAEQSNNSDEPASPQVQVAFHNEIRQLMILFACVSLITGFALGYLLNYL</sequence>
<dbReference type="InterPro" id="IPR003887">
    <property type="entry name" value="LEM_dom"/>
</dbReference>
<dbReference type="Gene3D" id="1.10.720.40">
    <property type="match status" value="1"/>
</dbReference>
<dbReference type="EnsemblMetazoa" id="ADIR008665-RA">
    <property type="protein sequence ID" value="ADIR008665-PA"/>
    <property type="gene ID" value="ADIR008665"/>
</dbReference>
<keyword evidence="2" id="KW-1133">Transmembrane helix</keyword>
<evidence type="ECO:0000256" key="2">
    <source>
        <dbReference type="SAM" id="Phobius"/>
    </source>
</evidence>
<dbReference type="InterPro" id="IPR011015">
    <property type="entry name" value="LEM/LEM-like_dom_sf"/>
</dbReference>